<feature type="chain" id="PRO_5045417031" evidence="2">
    <location>
        <begin position="26"/>
        <end position="569"/>
    </location>
</feature>
<dbReference type="InterPro" id="IPR030678">
    <property type="entry name" value="Peptide/Ni-bd"/>
</dbReference>
<dbReference type="PANTHER" id="PTHR30290:SF65">
    <property type="entry name" value="MONOACYL PHOSPHATIDYLINOSITOL TETRAMANNOSIDE-BINDING PROTEIN LPQW-RELATED"/>
    <property type="match status" value="1"/>
</dbReference>
<feature type="compositionally biased region" description="Low complexity" evidence="1">
    <location>
        <begin position="26"/>
        <end position="51"/>
    </location>
</feature>
<feature type="signal peptide" evidence="2">
    <location>
        <begin position="1"/>
        <end position="25"/>
    </location>
</feature>
<organism evidence="4 5">
    <name type="scientific">Sphaerisporangium dianthi</name>
    <dbReference type="NCBI Taxonomy" id="1436120"/>
    <lineage>
        <taxon>Bacteria</taxon>
        <taxon>Bacillati</taxon>
        <taxon>Actinomycetota</taxon>
        <taxon>Actinomycetes</taxon>
        <taxon>Streptosporangiales</taxon>
        <taxon>Streptosporangiaceae</taxon>
        <taxon>Sphaerisporangium</taxon>
    </lineage>
</organism>
<protein>
    <submittedName>
        <fullName evidence="4">ABC transporter family substrate-binding protein</fullName>
    </submittedName>
</protein>
<dbReference type="Gene3D" id="3.40.190.10">
    <property type="entry name" value="Periplasmic binding protein-like II"/>
    <property type="match status" value="1"/>
</dbReference>
<feature type="domain" description="Solute-binding protein family 5" evidence="3">
    <location>
        <begin position="111"/>
        <end position="477"/>
    </location>
</feature>
<dbReference type="RefSeq" id="WP_380841652.1">
    <property type="nucleotide sequence ID" value="NZ_JBHSFP010000011.1"/>
</dbReference>
<feature type="region of interest" description="Disordered" evidence="1">
    <location>
        <begin position="26"/>
        <end position="54"/>
    </location>
</feature>
<dbReference type="PANTHER" id="PTHR30290">
    <property type="entry name" value="PERIPLASMIC BINDING COMPONENT OF ABC TRANSPORTER"/>
    <property type="match status" value="1"/>
</dbReference>
<dbReference type="Proteomes" id="UP001596004">
    <property type="component" value="Unassembled WGS sequence"/>
</dbReference>
<evidence type="ECO:0000313" key="5">
    <source>
        <dbReference type="Proteomes" id="UP001596004"/>
    </source>
</evidence>
<accession>A0ABV9CJW2</accession>
<keyword evidence="2" id="KW-0732">Signal</keyword>
<sequence>MTTGTRLWAVAAAAMLALAACGGNASSPGSGAPATGSPGAAGDGPAVDAADINPQPLDRLKDGGTLRMSIQQWITQYNSQQVDGTQGDGAAIVSLVEPDLFTYDAKGVPHPVPDYLESAEVTSTSPQVVTYKLNPKAKWSDGTPLSYRDFQAQWKALNGKDKSYLSAGWPGYDLIGKVEQGSGPQEVKVTFDKPFADWRQTFDPLFPAAAYDTPEKFNKGWLEKVPITAAAWKIGSYDKTAQTITAVRDPNWWGAKPKLDSVVFRALDPAAALDAYLNKEIDYVAAIRPEAYGRVKDDPDTAIRVGARWDEVHITLNGGRGPLRDLKVRNAVEKAVNRGALTEVAFKDLPFKARPLGNHFFMPNQEGYQDNSGEYGTYDLEGAKKLLEEAGWKDNGAGQPRTKDGAPLKLSFVISADSTSQQVDQATLLQNMLAQAGIQITIDKVPGNDFFEKYVNRGDFDLVSFRNVDQLFLSQAFPQYQRPEGENVYQNYGRITSPELVGLLTKAQTTTDRAEAIKLYNQADALVWRLGHTIELYQRPQVLAVRKGLANFGASGLSSDNFTKVGWEK</sequence>
<dbReference type="Gene3D" id="3.10.105.10">
    <property type="entry name" value="Dipeptide-binding Protein, Domain 3"/>
    <property type="match status" value="1"/>
</dbReference>
<dbReference type="PROSITE" id="PS51257">
    <property type="entry name" value="PROKAR_LIPOPROTEIN"/>
    <property type="match status" value="1"/>
</dbReference>
<evidence type="ECO:0000313" key="4">
    <source>
        <dbReference type="EMBL" id="MFC4532774.1"/>
    </source>
</evidence>
<gene>
    <name evidence="4" type="ORF">ACFO60_18515</name>
</gene>
<proteinExistence type="predicted"/>
<dbReference type="Pfam" id="PF00496">
    <property type="entry name" value="SBP_bac_5"/>
    <property type="match status" value="1"/>
</dbReference>
<reference evidence="5" key="1">
    <citation type="journal article" date="2019" name="Int. J. Syst. Evol. Microbiol.">
        <title>The Global Catalogue of Microorganisms (GCM) 10K type strain sequencing project: providing services to taxonomists for standard genome sequencing and annotation.</title>
        <authorList>
            <consortium name="The Broad Institute Genomics Platform"/>
            <consortium name="The Broad Institute Genome Sequencing Center for Infectious Disease"/>
            <person name="Wu L."/>
            <person name="Ma J."/>
        </authorList>
    </citation>
    <scope>NUCLEOTIDE SEQUENCE [LARGE SCALE GENOMIC DNA]</scope>
    <source>
        <strain evidence="5">CGMCC 4.7132</strain>
    </source>
</reference>
<evidence type="ECO:0000256" key="2">
    <source>
        <dbReference type="SAM" id="SignalP"/>
    </source>
</evidence>
<dbReference type="Gene3D" id="3.90.76.10">
    <property type="entry name" value="Dipeptide-binding Protein, Domain 1"/>
    <property type="match status" value="1"/>
</dbReference>
<dbReference type="InterPro" id="IPR039424">
    <property type="entry name" value="SBP_5"/>
</dbReference>
<dbReference type="CDD" id="cd08501">
    <property type="entry name" value="PBP2_Lpqw"/>
    <property type="match status" value="1"/>
</dbReference>
<evidence type="ECO:0000256" key="1">
    <source>
        <dbReference type="SAM" id="MobiDB-lite"/>
    </source>
</evidence>
<evidence type="ECO:0000259" key="3">
    <source>
        <dbReference type="Pfam" id="PF00496"/>
    </source>
</evidence>
<dbReference type="PIRSF" id="PIRSF002741">
    <property type="entry name" value="MppA"/>
    <property type="match status" value="1"/>
</dbReference>
<dbReference type="InterPro" id="IPR000914">
    <property type="entry name" value="SBP_5_dom"/>
</dbReference>
<dbReference type="EMBL" id="JBHSFP010000011">
    <property type="protein sequence ID" value="MFC4532774.1"/>
    <property type="molecule type" value="Genomic_DNA"/>
</dbReference>
<dbReference type="SUPFAM" id="SSF53850">
    <property type="entry name" value="Periplasmic binding protein-like II"/>
    <property type="match status" value="1"/>
</dbReference>
<keyword evidence="5" id="KW-1185">Reference proteome</keyword>
<comment type="caution">
    <text evidence="4">The sequence shown here is derived from an EMBL/GenBank/DDBJ whole genome shotgun (WGS) entry which is preliminary data.</text>
</comment>
<name>A0ABV9CJW2_9ACTN</name>